<evidence type="ECO:0000313" key="3">
    <source>
        <dbReference type="Proteomes" id="UP000237104"/>
    </source>
</evidence>
<dbReference type="EMBL" id="PPXF01000035">
    <property type="protein sequence ID" value="POH67052.1"/>
    <property type="molecule type" value="Genomic_DNA"/>
</dbReference>
<accession>A0A2S3ZI02</accession>
<organism evidence="2 3">
    <name type="scientific">Cryobacterium zongtaii</name>
    <dbReference type="NCBI Taxonomy" id="1259217"/>
    <lineage>
        <taxon>Bacteria</taxon>
        <taxon>Bacillati</taxon>
        <taxon>Actinomycetota</taxon>
        <taxon>Actinomycetes</taxon>
        <taxon>Micrococcales</taxon>
        <taxon>Microbacteriaceae</taxon>
        <taxon>Cryobacterium</taxon>
    </lineage>
</organism>
<keyword evidence="2" id="KW-0808">Transferase</keyword>
<dbReference type="Pfam" id="PF23186">
    <property type="entry name" value="DUF7059"/>
    <property type="match status" value="1"/>
</dbReference>
<reference evidence="2 3" key="1">
    <citation type="submission" date="2018-01" db="EMBL/GenBank/DDBJ databases">
        <title>Cryobacterium sp. nov., from glaciers in China.</title>
        <authorList>
            <person name="Liu Q."/>
            <person name="Xin Y.-H."/>
        </authorList>
    </citation>
    <scope>NUCLEOTIDE SEQUENCE [LARGE SCALE GENOMIC DNA]</scope>
    <source>
        <strain evidence="2 3">TMB1-8</strain>
    </source>
</reference>
<dbReference type="GO" id="GO:0016740">
    <property type="term" value="F:transferase activity"/>
    <property type="evidence" value="ECO:0007669"/>
    <property type="project" value="UniProtKB-KW"/>
</dbReference>
<dbReference type="AlphaFoldDB" id="A0A2S3ZI02"/>
<protein>
    <submittedName>
        <fullName evidence="2">Transferase</fullName>
    </submittedName>
</protein>
<comment type="caution">
    <text evidence="2">The sequence shown here is derived from an EMBL/GenBank/DDBJ whole genome shotgun (WGS) entry which is preliminary data.</text>
</comment>
<dbReference type="RefSeq" id="WP_423739406.1">
    <property type="nucleotide sequence ID" value="NZ_PPXF01000035.1"/>
</dbReference>
<proteinExistence type="predicted"/>
<evidence type="ECO:0000259" key="1">
    <source>
        <dbReference type="Pfam" id="PF23186"/>
    </source>
</evidence>
<evidence type="ECO:0000313" key="2">
    <source>
        <dbReference type="EMBL" id="POH67052.1"/>
    </source>
</evidence>
<feature type="domain" description="DUF7059" evidence="1">
    <location>
        <begin position="15"/>
        <end position="105"/>
    </location>
</feature>
<feature type="non-terminal residue" evidence="2">
    <location>
        <position position="112"/>
    </location>
</feature>
<name>A0A2S3ZI02_9MICO</name>
<dbReference type="InterPro" id="IPR055487">
    <property type="entry name" value="DUF7059"/>
</dbReference>
<dbReference type="Proteomes" id="UP000237104">
    <property type="component" value="Unassembled WGS sequence"/>
</dbReference>
<gene>
    <name evidence="2" type="ORF">C3B59_07285</name>
</gene>
<sequence>MTAPLIDLLRADLAAANFSVTALTGLWGIEADAALRRNQRVPALRALATLRATLTVPEPNVVLAQIFVLGLPVERAELAAALPSLGVDGAEQLGLVAASHDERAAQPGPLAD</sequence>